<gene>
    <name evidence="10" type="ORF">HW555_008687</name>
</gene>
<feature type="transmembrane region" description="Helical" evidence="9">
    <location>
        <begin position="435"/>
        <end position="459"/>
    </location>
</feature>
<dbReference type="EMBL" id="JACKWZ010000173">
    <property type="protein sequence ID" value="KAF9412990.1"/>
    <property type="molecule type" value="Genomic_DNA"/>
</dbReference>
<dbReference type="Pfam" id="PF02949">
    <property type="entry name" value="7tm_6"/>
    <property type="match status" value="2"/>
</dbReference>
<reference evidence="10" key="1">
    <citation type="submission" date="2020-08" db="EMBL/GenBank/DDBJ databases">
        <title>Spodoptera exigua strain:BAW_Kor-Di-RS1 Genome sequencing and assembly.</title>
        <authorList>
            <person name="Kim J."/>
            <person name="Nam H.Y."/>
            <person name="Kwon M."/>
            <person name="Choi J.H."/>
            <person name="Cho S.R."/>
            <person name="Kim G.-H."/>
        </authorList>
    </citation>
    <scope>NUCLEOTIDE SEQUENCE</scope>
    <source>
        <strain evidence="10">BAW_Kor-Di-RS1</strain>
        <tissue evidence="10">Whole-body</tissue>
    </source>
</reference>
<keyword evidence="2" id="KW-0716">Sensory transduction</keyword>
<protein>
    <recommendedName>
        <fullName evidence="12">Odorant receptor</fullName>
    </recommendedName>
</protein>
<sequence length="772" mass="89074">MAEFEKCIKRINVFLRLIGVSIGNDYSDKTFVQRLRIHWIYLIHCLSFNISVLGEVIWLIRSLIYGATLWEMTYFTPCLTLCFLGNLKIYSVLRHNDRATELVNVLGHLHSSIEETDEGMVNEAKKWLLFLVSISNLTLMLFIMGATAFALAPIVITISHYYTTGEIKLVLPFIVWYPFDAFDIKIWPFIYLDQLWGAWVATFSVYGPDCFLFTCCTFIQIQFIKLQHDMEKIVKEGSKNREDSTTNTFKADLVEVVIKHRQLMRCVELLETITSKATLLHVMTSSLIICAAGSKKSHSIGTILLILTFGFSQIFFLCYYGDNIMTSSMGVGDAIYNSRWYETGAAERKYLLIVLLRSHKPCRLTAFGFADINLRAYTRLLGMSLDYRGDSKTMTEFIRRHKIYVAQLFSLNCENVTQILWVFEAVITGKTFLEITYLIPCLIHCIIGVFKTVSMLYYAKYNYEFISTIKRLLMNLTPSTEEDNIFMKNLIDKHVLMLMNISKRVVIVVSVGLVMFALGPVFVILPHYFKTNEVKLEMPFIAYYPFNEFDVRIYPFLYVHQLWTALSATLMVYGPDCFFFTCCTFIHIQFAILSYDMERLVNDDSRICDRNRLKELVVRHIELMRCVELVEKVFSKSILFNAMTSSVIICVTGFNVSVGDNILMMGSFLAFLIFGLMEIFFYCYYGDIIMRSSMGVGDAIYNSCWYMTGAADRKLFLIVLTRSQKPCKLTACGFSKINLYAFTSILSSSWSYFALLKTMYHPEDGIYKVLKE</sequence>
<keyword evidence="5 9" id="KW-1133">Transmembrane helix</keyword>
<feature type="non-terminal residue" evidence="10">
    <location>
        <position position="772"/>
    </location>
</feature>
<dbReference type="GO" id="GO:0005549">
    <property type="term" value="F:odorant binding"/>
    <property type="evidence" value="ECO:0007669"/>
    <property type="project" value="InterPro"/>
</dbReference>
<feature type="transmembrane region" description="Helical" evidence="9">
    <location>
        <begin position="39"/>
        <end position="60"/>
    </location>
</feature>
<proteinExistence type="predicted"/>
<feature type="transmembrane region" description="Helical" evidence="9">
    <location>
        <begin position="505"/>
        <end position="529"/>
    </location>
</feature>
<comment type="caution">
    <text evidence="10">The sequence shown here is derived from an EMBL/GenBank/DDBJ whole genome shotgun (WGS) entry which is preliminary data.</text>
</comment>
<evidence type="ECO:0000313" key="11">
    <source>
        <dbReference type="Proteomes" id="UP000648187"/>
    </source>
</evidence>
<dbReference type="Proteomes" id="UP000648187">
    <property type="component" value="Unassembled WGS sequence"/>
</dbReference>
<comment type="subcellular location">
    <subcellularLocation>
        <location evidence="1">Membrane</location>
        <topology evidence="1">Multi-pass membrane protein</topology>
    </subcellularLocation>
</comment>
<evidence type="ECO:0008006" key="12">
    <source>
        <dbReference type="Google" id="ProtNLM"/>
    </source>
</evidence>
<keyword evidence="3 9" id="KW-0812">Transmembrane</keyword>
<evidence type="ECO:0000256" key="3">
    <source>
        <dbReference type="ARBA" id="ARBA00022692"/>
    </source>
</evidence>
<evidence type="ECO:0000256" key="5">
    <source>
        <dbReference type="ARBA" id="ARBA00022989"/>
    </source>
</evidence>
<feature type="transmembrane region" description="Helical" evidence="9">
    <location>
        <begin position="662"/>
        <end position="685"/>
    </location>
</feature>
<dbReference type="PANTHER" id="PTHR21137:SF44">
    <property type="entry name" value="ODORANT RECEPTOR 13A-RELATED"/>
    <property type="match status" value="1"/>
</dbReference>
<feature type="transmembrane region" description="Helical" evidence="9">
    <location>
        <begin position="127"/>
        <end position="156"/>
    </location>
</feature>
<keyword evidence="8" id="KW-0807">Transducer</keyword>
<dbReference type="GO" id="GO:0005886">
    <property type="term" value="C:plasma membrane"/>
    <property type="evidence" value="ECO:0007669"/>
    <property type="project" value="TreeGrafter"/>
</dbReference>
<evidence type="ECO:0000256" key="1">
    <source>
        <dbReference type="ARBA" id="ARBA00004141"/>
    </source>
</evidence>
<evidence type="ECO:0000256" key="4">
    <source>
        <dbReference type="ARBA" id="ARBA00022725"/>
    </source>
</evidence>
<keyword evidence="7" id="KW-0675">Receptor</keyword>
<evidence type="ECO:0000256" key="9">
    <source>
        <dbReference type="SAM" id="Phobius"/>
    </source>
</evidence>
<dbReference type="GO" id="GO:0004984">
    <property type="term" value="F:olfactory receptor activity"/>
    <property type="evidence" value="ECO:0007669"/>
    <property type="project" value="InterPro"/>
</dbReference>
<dbReference type="PANTHER" id="PTHR21137">
    <property type="entry name" value="ODORANT RECEPTOR"/>
    <property type="match status" value="1"/>
</dbReference>
<keyword evidence="4" id="KW-0552">Olfaction</keyword>
<feature type="transmembrane region" description="Helical" evidence="9">
    <location>
        <begin position="72"/>
        <end position="90"/>
    </location>
</feature>
<keyword evidence="6 9" id="KW-0472">Membrane</keyword>
<feature type="transmembrane region" description="Helical" evidence="9">
    <location>
        <begin position="638"/>
        <end position="656"/>
    </location>
</feature>
<organism evidence="10 11">
    <name type="scientific">Spodoptera exigua</name>
    <name type="common">Beet armyworm</name>
    <name type="synonym">Noctua fulgens</name>
    <dbReference type="NCBI Taxonomy" id="7107"/>
    <lineage>
        <taxon>Eukaryota</taxon>
        <taxon>Metazoa</taxon>
        <taxon>Ecdysozoa</taxon>
        <taxon>Arthropoda</taxon>
        <taxon>Hexapoda</taxon>
        <taxon>Insecta</taxon>
        <taxon>Pterygota</taxon>
        <taxon>Neoptera</taxon>
        <taxon>Endopterygota</taxon>
        <taxon>Lepidoptera</taxon>
        <taxon>Glossata</taxon>
        <taxon>Ditrysia</taxon>
        <taxon>Noctuoidea</taxon>
        <taxon>Noctuidae</taxon>
        <taxon>Amphipyrinae</taxon>
        <taxon>Spodoptera</taxon>
    </lineage>
</organism>
<evidence type="ECO:0000313" key="10">
    <source>
        <dbReference type="EMBL" id="KAF9412990.1"/>
    </source>
</evidence>
<keyword evidence="11" id="KW-1185">Reference proteome</keyword>
<accession>A0A835GCM9</accession>
<evidence type="ECO:0000256" key="2">
    <source>
        <dbReference type="ARBA" id="ARBA00022606"/>
    </source>
</evidence>
<evidence type="ECO:0000256" key="6">
    <source>
        <dbReference type="ARBA" id="ARBA00023136"/>
    </source>
</evidence>
<feature type="transmembrane region" description="Helical" evidence="9">
    <location>
        <begin position="300"/>
        <end position="320"/>
    </location>
</feature>
<feature type="transmembrane region" description="Helical" evidence="9">
    <location>
        <begin position="403"/>
        <end position="423"/>
    </location>
</feature>
<dbReference type="AlphaFoldDB" id="A0A835GCM9"/>
<evidence type="ECO:0000256" key="8">
    <source>
        <dbReference type="ARBA" id="ARBA00023224"/>
    </source>
</evidence>
<dbReference type="GO" id="GO:0007165">
    <property type="term" value="P:signal transduction"/>
    <property type="evidence" value="ECO:0007669"/>
    <property type="project" value="UniProtKB-KW"/>
</dbReference>
<dbReference type="InterPro" id="IPR004117">
    <property type="entry name" value="7tm6_olfct_rcpt"/>
</dbReference>
<name>A0A835GCM9_SPOEX</name>
<feature type="transmembrane region" description="Helical" evidence="9">
    <location>
        <begin position="196"/>
        <end position="221"/>
    </location>
</feature>
<feature type="transmembrane region" description="Helical" evidence="9">
    <location>
        <begin position="572"/>
        <end position="593"/>
    </location>
</feature>
<evidence type="ECO:0000256" key="7">
    <source>
        <dbReference type="ARBA" id="ARBA00023170"/>
    </source>
</evidence>